<dbReference type="PROSITE" id="PS00141">
    <property type="entry name" value="ASP_PROTEASE"/>
    <property type="match status" value="1"/>
</dbReference>
<dbReference type="InterPro" id="IPR001969">
    <property type="entry name" value="Aspartic_peptidase_AS"/>
</dbReference>
<accession>A0A199VE26</accession>
<keyword evidence="3" id="KW-0064">Aspartyl protease</keyword>
<feature type="active site" evidence="2">
    <location>
        <position position="346"/>
    </location>
</feature>
<keyword evidence="3 5" id="KW-0645">Protease</keyword>
<dbReference type="PANTHER" id="PTHR13683">
    <property type="entry name" value="ASPARTYL PROTEASES"/>
    <property type="match status" value="1"/>
</dbReference>
<dbReference type="InterPro" id="IPR033121">
    <property type="entry name" value="PEPTIDASE_A1"/>
</dbReference>
<dbReference type="Proteomes" id="UP000092600">
    <property type="component" value="Unassembled WGS sequence"/>
</dbReference>
<dbReference type="Gene3D" id="2.40.70.10">
    <property type="entry name" value="Acid Proteases"/>
    <property type="match status" value="2"/>
</dbReference>
<evidence type="ECO:0000313" key="6">
    <source>
        <dbReference type="Proteomes" id="UP000092600"/>
    </source>
</evidence>
<dbReference type="FunFam" id="2.40.70.10:FF:000031">
    <property type="entry name" value="Aspartyl protease AED1"/>
    <property type="match status" value="1"/>
</dbReference>
<dbReference type="InterPro" id="IPR032861">
    <property type="entry name" value="TAXi_N"/>
</dbReference>
<evidence type="ECO:0000313" key="5">
    <source>
        <dbReference type="EMBL" id="OAY75030.1"/>
    </source>
</evidence>
<dbReference type="EMBL" id="LSRQ01002221">
    <property type="protein sequence ID" value="OAY75030.1"/>
    <property type="molecule type" value="Genomic_DNA"/>
</dbReference>
<dbReference type="PROSITE" id="PS51767">
    <property type="entry name" value="PEPTIDASE_A1"/>
    <property type="match status" value="1"/>
</dbReference>
<dbReference type="AlphaFoldDB" id="A0A199VE26"/>
<evidence type="ECO:0000259" key="4">
    <source>
        <dbReference type="PROSITE" id="PS51767"/>
    </source>
</evidence>
<keyword evidence="3" id="KW-0378">Hydrolase</keyword>
<dbReference type="PRINTS" id="PR00792">
    <property type="entry name" value="PEPSIN"/>
</dbReference>
<evidence type="ECO:0000256" key="3">
    <source>
        <dbReference type="RuleBase" id="RU000454"/>
    </source>
</evidence>
<evidence type="ECO:0000256" key="1">
    <source>
        <dbReference type="ARBA" id="ARBA00007447"/>
    </source>
</evidence>
<dbReference type="InterPro" id="IPR001461">
    <property type="entry name" value="Aspartic_peptidase_A1"/>
</dbReference>
<dbReference type="GO" id="GO:0004190">
    <property type="term" value="F:aspartic-type endopeptidase activity"/>
    <property type="evidence" value="ECO:0007669"/>
    <property type="project" value="UniProtKB-KW"/>
</dbReference>
<organism evidence="5 6">
    <name type="scientific">Ananas comosus</name>
    <name type="common">Pineapple</name>
    <name type="synonym">Ananas ananas</name>
    <dbReference type="NCBI Taxonomy" id="4615"/>
    <lineage>
        <taxon>Eukaryota</taxon>
        <taxon>Viridiplantae</taxon>
        <taxon>Streptophyta</taxon>
        <taxon>Embryophyta</taxon>
        <taxon>Tracheophyta</taxon>
        <taxon>Spermatophyta</taxon>
        <taxon>Magnoliopsida</taxon>
        <taxon>Liliopsida</taxon>
        <taxon>Poales</taxon>
        <taxon>Bromeliaceae</taxon>
        <taxon>Bromelioideae</taxon>
        <taxon>Ananas</taxon>
    </lineage>
</organism>
<evidence type="ECO:0000256" key="2">
    <source>
        <dbReference type="PIRSR" id="PIRSR601461-1"/>
    </source>
</evidence>
<comment type="similarity">
    <text evidence="1 3">Belongs to the peptidase A1 family.</text>
</comment>
<comment type="caution">
    <text evidence="5">The sequence shown here is derived from an EMBL/GenBank/DDBJ whole genome shotgun (WGS) entry which is preliminary data.</text>
</comment>
<dbReference type="InterPro" id="IPR021109">
    <property type="entry name" value="Peptidase_aspartic_dom_sf"/>
</dbReference>
<proteinExistence type="inferred from homology"/>
<feature type="domain" description="Peptidase A1" evidence="4">
    <location>
        <begin position="124"/>
        <end position="460"/>
    </location>
</feature>
<feature type="active site" evidence="2">
    <location>
        <position position="142"/>
    </location>
</feature>
<dbReference type="Pfam" id="PF14543">
    <property type="entry name" value="TAXi_N"/>
    <property type="match status" value="1"/>
</dbReference>
<dbReference type="InterPro" id="IPR032799">
    <property type="entry name" value="TAXi_C"/>
</dbReference>
<sequence>MDLFIPGPNAALKPFLSSGNKSLEICPGVDSPIITQCEMGYALPLMLLGAWEGHHHLNSSGGLHLTLHHPQGPCSSPPPSPLPFSTVLLHDAARARSFLRPRRSAASAASSPLTPGASLGVGNYVARIGLGSPATSYSMVVDTGSSLTWLQCSPCVVSCHPQLGPVFDPAASATYRRVPCSASQCSALRSATLNPAACSPSGHCIYQATYGDSSFSLGLLSADTLSLARRTFPGFVYGCGQDNEGLFGRSAGLIGLARNNLSMLYQVAPKLGSLSFSYCLPTPKSTGFLSLGPYADVAASRVSYTPMAPSDLDPTLYFVRLARVAVAGTPLDLAPEEYAALPTILDTGTVITRLPRGAYAALSKAVAAALKGRARPAPAYAILDTCFRGRAGALGVPEVELAFEGGATMRLPAENVMVDVDSRTTCLAFAPASRVAIIGNRLQQTFRLVFDVARSRIGFAAAGCG</sequence>
<name>A0A199VE26_ANACO</name>
<protein>
    <submittedName>
        <fullName evidence="5">Protein ASPARTIC PROTEASE IN GUARD CELL 1</fullName>
    </submittedName>
</protein>
<dbReference type="SUPFAM" id="SSF50630">
    <property type="entry name" value="Acid proteases"/>
    <property type="match status" value="1"/>
</dbReference>
<dbReference type="PANTHER" id="PTHR13683:SF809">
    <property type="entry name" value="PEPTIDASE A1 DOMAIN-CONTAINING PROTEIN"/>
    <property type="match status" value="1"/>
</dbReference>
<dbReference type="Pfam" id="PF14541">
    <property type="entry name" value="TAXi_C"/>
    <property type="match status" value="1"/>
</dbReference>
<reference evidence="5 6" key="1">
    <citation type="journal article" date="2016" name="DNA Res.">
        <title>The draft genome of MD-2 pineapple using hybrid error correction of long reads.</title>
        <authorList>
            <person name="Redwan R.M."/>
            <person name="Saidin A."/>
            <person name="Kumar S.V."/>
        </authorList>
    </citation>
    <scope>NUCLEOTIDE SEQUENCE [LARGE SCALE GENOMIC DNA]</scope>
    <source>
        <strain evidence="6">cv. MD2</strain>
        <tissue evidence="5">Leaf</tissue>
    </source>
</reference>
<gene>
    <name evidence="5" type="ORF">ACMD2_02906</name>
</gene>
<dbReference type="GO" id="GO:0006508">
    <property type="term" value="P:proteolysis"/>
    <property type="evidence" value="ECO:0007669"/>
    <property type="project" value="UniProtKB-KW"/>
</dbReference>